<dbReference type="InterPro" id="IPR011991">
    <property type="entry name" value="ArsR-like_HTH"/>
</dbReference>
<dbReference type="KEGG" id="woc:BA177_13410"/>
<proteinExistence type="predicted"/>
<dbReference type="NCBIfam" id="NF033788">
    <property type="entry name" value="HTH_metalloreg"/>
    <property type="match status" value="1"/>
</dbReference>
<dbReference type="PROSITE" id="PS50987">
    <property type="entry name" value="HTH_ARSR_2"/>
    <property type="match status" value="1"/>
</dbReference>
<dbReference type="Pfam" id="PF12840">
    <property type="entry name" value="HTH_20"/>
    <property type="match status" value="1"/>
</dbReference>
<dbReference type="PANTHER" id="PTHR43132:SF2">
    <property type="entry name" value="ARSENICAL RESISTANCE OPERON REPRESSOR ARSR-RELATED"/>
    <property type="match status" value="1"/>
</dbReference>
<protein>
    <submittedName>
        <fullName evidence="5">Transcriptional regulator</fullName>
    </submittedName>
</protein>
<dbReference type="SUPFAM" id="SSF46785">
    <property type="entry name" value="Winged helix' DNA-binding domain"/>
    <property type="match status" value="1"/>
</dbReference>
<dbReference type="Gene3D" id="1.10.10.10">
    <property type="entry name" value="Winged helix-like DNA-binding domain superfamily/Winged helix DNA-binding domain"/>
    <property type="match status" value="1"/>
</dbReference>
<dbReference type="GO" id="GO:0003700">
    <property type="term" value="F:DNA-binding transcription factor activity"/>
    <property type="evidence" value="ECO:0007669"/>
    <property type="project" value="InterPro"/>
</dbReference>
<sequence>MDIQNALTAFDALAQETRLQAIRLLVQAGPEGTSAGSLSDSLGIPHNTLSFHLNHLSNAGLVTSRKQGRSIIYSANFGVMRDLIGFLVSDCCSADTASMRLDKKSGCSVIELAGCC</sequence>
<dbReference type="EMBL" id="CP016268">
    <property type="protein sequence ID" value="ANO52063.1"/>
    <property type="molecule type" value="Genomic_DNA"/>
</dbReference>
<feature type="domain" description="HTH arsR-type" evidence="4">
    <location>
        <begin position="1"/>
        <end position="95"/>
    </location>
</feature>
<keyword evidence="3" id="KW-0804">Transcription</keyword>
<dbReference type="OrthoDB" id="5297460at2"/>
<evidence type="ECO:0000256" key="2">
    <source>
        <dbReference type="ARBA" id="ARBA00023125"/>
    </source>
</evidence>
<organism evidence="5 6">
    <name type="scientific">Woeseia oceani</name>
    <dbReference type="NCBI Taxonomy" id="1548547"/>
    <lineage>
        <taxon>Bacteria</taxon>
        <taxon>Pseudomonadati</taxon>
        <taxon>Pseudomonadota</taxon>
        <taxon>Gammaproteobacteria</taxon>
        <taxon>Woeseiales</taxon>
        <taxon>Woeseiaceae</taxon>
        <taxon>Woeseia</taxon>
    </lineage>
</organism>
<dbReference type="RefSeq" id="WP_068617023.1">
    <property type="nucleotide sequence ID" value="NZ_CP016268.1"/>
</dbReference>
<evidence type="ECO:0000313" key="6">
    <source>
        <dbReference type="Proteomes" id="UP000092695"/>
    </source>
</evidence>
<keyword evidence="6" id="KW-1185">Reference proteome</keyword>
<dbReference type="SMART" id="SM00418">
    <property type="entry name" value="HTH_ARSR"/>
    <property type="match status" value="1"/>
</dbReference>
<gene>
    <name evidence="5" type="ORF">BA177_13410</name>
</gene>
<dbReference type="GO" id="GO:0003677">
    <property type="term" value="F:DNA binding"/>
    <property type="evidence" value="ECO:0007669"/>
    <property type="project" value="UniProtKB-KW"/>
</dbReference>
<dbReference type="CDD" id="cd00090">
    <property type="entry name" value="HTH_ARSR"/>
    <property type="match status" value="1"/>
</dbReference>
<name>A0A193LHZ1_9GAMM</name>
<evidence type="ECO:0000256" key="3">
    <source>
        <dbReference type="ARBA" id="ARBA00023163"/>
    </source>
</evidence>
<dbReference type="STRING" id="1548547.BA177_13410"/>
<keyword evidence="2" id="KW-0238">DNA-binding</keyword>
<dbReference type="InterPro" id="IPR001845">
    <property type="entry name" value="HTH_ArsR_DNA-bd_dom"/>
</dbReference>
<dbReference type="InterPro" id="IPR051011">
    <property type="entry name" value="Metal_resp_trans_reg"/>
</dbReference>
<dbReference type="InterPro" id="IPR036390">
    <property type="entry name" value="WH_DNA-bd_sf"/>
</dbReference>
<dbReference type="AlphaFoldDB" id="A0A193LHZ1"/>
<keyword evidence="1" id="KW-0805">Transcription regulation</keyword>
<evidence type="ECO:0000256" key="1">
    <source>
        <dbReference type="ARBA" id="ARBA00023015"/>
    </source>
</evidence>
<accession>A0A193LHZ1</accession>
<dbReference type="PRINTS" id="PR00778">
    <property type="entry name" value="HTHARSR"/>
</dbReference>
<reference evidence="5 6" key="1">
    <citation type="submission" date="2016-06" db="EMBL/GenBank/DDBJ databases">
        <title>Complete genome sequence of a deep-branching marine Gamma Proteobacterium Woeseia oceani type strain XK5.</title>
        <authorList>
            <person name="Mu D."/>
            <person name="Du Z."/>
        </authorList>
    </citation>
    <scope>NUCLEOTIDE SEQUENCE [LARGE SCALE GENOMIC DNA]</scope>
    <source>
        <strain evidence="5 6">XK5</strain>
    </source>
</reference>
<dbReference type="Proteomes" id="UP000092695">
    <property type="component" value="Chromosome"/>
</dbReference>
<dbReference type="PANTHER" id="PTHR43132">
    <property type="entry name" value="ARSENICAL RESISTANCE OPERON REPRESSOR ARSR-RELATED"/>
    <property type="match status" value="1"/>
</dbReference>
<evidence type="ECO:0000313" key="5">
    <source>
        <dbReference type="EMBL" id="ANO52063.1"/>
    </source>
</evidence>
<dbReference type="InterPro" id="IPR036388">
    <property type="entry name" value="WH-like_DNA-bd_sf"/>
</dbReference>
<evidence type="ECO:0000259" key="4">
    <source>
        <dbReference type="PROSITE" id="PS50987"/>
    </source>
</evidence>